<name>A0A4R1PY41_9FIRM</name>
<dbReference type="InterPro" id="IPR018490">
    <property type="entry name" value="cNMP-bd_dom_sf"/>
</dbReference>
<dbReference type="InterPro" id="IPR016181">
    <property type="entry name" value="Acyl_CoA_acyltransferase"/>
</dbReference>
<dbReference type="Pfam" id="PF21926">
    <property type="entry name" value="FeeM"/>
    <property type="match status" value="1"/>
</dbReference>
<dbReference type="SUPFAM" id="SSF51206">
    <property type="entry name" value="cAMP-binding domain-like"/>
    <property type="match status" value="1"/>
</dbReference>
<dbReference type="CDD" id="cd00038">
    <property type="entry name" value="CAP_ED"/>
    <property type="match status" value="1"/>
</dbReference>
<dbReference type="Gene3D" id="2.60.120.10">
    <property type="entry name" value="Jelly Rolls"/>
    <property type="match status" value="1"/>
</dbReference>
<dbReference type="PROSITE" id="PS50042">
    <property type="entry name" value="CNMP_BINDING_3"/>
    <property type="match status" value="1"/>
</dbReference>
<sequence length="383" mass="44003">MKTYQHAAVVEIANQDESIQIGIAATDEERAEIYRLRYRIYIEEMGRDPISTDHENKLLFDDMDRWAHLIYAKVGNEYIGTMRINMGPIDQFPQEMIRVLSLDRVRDFFQGRENRLIGSSTKLMVSQQYRNSAAFHLLTAKGYELYCNHHVRFNFGGCNFYLLRLYELMGCRRFGKNFVDPGYGILTPIVWIIDDIDHLKAVRSPFLRIARKYKGFTSESAEWFLKEFPEVSEMINSQLTTEIKLWEFFCSRLGGMPQTVISALQGLSESEASDFLYRCSVVVKCHSGDQIISRGMASEALYILLSGSLAEVDQVGAKRLVEPGQHFGEIGVLDSTVQKFDVEAVSDAEIVVISRQYFRKYTMSHLQITNQISQNLLNSSHDF</sequence>
<keyword evidence="3" id="KW-1185">Reference proteome</keyword>
<dbReference type="OrthoDB" id="1673783at2"/>
<accession>A0A4R1PY41</accession>
<feature type="domain" description="Cyclic nucleotide-binding" evidence="1">
    <location>
        <begin position="263"/>
        <end position="379"/>
    </location>
</feature>
<dbReference type="Gene3D" id="3.40.630.30">
    <property type="match status" value="1"/>
</dbReference>
<dbReference type="InterPro" id="IPR014710">
    <property type="entry name" value="RmlC-like_jellyroll"/>
</dbReference>
<protein>
    <submittedName>
        <fullName evidence="2">Acetyltransferase (GNAT) family protein</fullName>
    </submittedName>
</protein>
<dbReference type="GO" id="GO:0016740">
    <property type="term" value="F:transferase activity"/>
    <property type="evidence" value="ECO:0007669"/>
    <property type="project" value="UniProtKB-KW"/>
</dbReference>
<dbReference type="Pfam" id="PF00027">
    <property type="entry name" value="cNMP_binding"/>
    <property type="match status" value="1"/>
</dbReference>
<keyword evidence="2" id="KW-0808">Transferase</keyword>
<dbReference type="Proteomes" id="UP000295063">
    <property type="component" value="Unassembled WGS sequence"/>
</dbReference>
<proteinExistence type="predicted"/>
<dbReference type="SMART" id="SM00100">
    <property type="entry name" value="cNMP"/>
    <property type="match status" value="1"/>
</dbReference>
<dbReference type="RefSeq" id="WP_132078413.1">
    <property type="nucleotide sequence ID" value="NZ_SLUI01000005.1"/>
</dbReference>
<reference evidence="2 3" key="1">
    <citation type="submission" date="2019-03" db="EMBL/GenBank/DDBJ databases">
        <title>Genomic Encyclopedia of Type Strains, Phase IV (KMG-IV): sequencing the most valuable type-strain genomes for metagenomic binning, comparative biology and taxonomic classification.</title>
        <authorList>
            <person name="Goeker M."/>
        </authorList>
    </citation>
    <scope>NUCLEOTIDE SEQUENCE [LARGE SCALE GENOMIC DNA]</scope>
    <source>
        <strain evidence="2 3">DSM 15969</strain>
    </source>
</reference>
<dbReference type="AlphaFoldDB" id="A0A4R1PY41"/>
<dbReference type="InterPro" id="IPR000595">
    <property type="entry name" value="cNMP-bd_dom"/>
</dbReference>
<dbReference type="InterPro" id="IPR054597">
    <property type="entry name" value="FeeM_cat"/>
</dbReference>
<comment type="caution">
    <text evidence="2">The sequence shown here is derived from an EMBL/GenBank/DDBJ whole genome shotgun (WGS) entry which is preliminary data.</text>
</comment>
<evidence type="ECO:0000313" key="3">
    <source>
        <dbReference type="Proteomes" id="UP000295063"/>
    </source>
</evidence>
<evidence type="ECO:0000313" key="2">
    <source>
        <dbReference type="EMBL" id="TCL37609.1"/>
    </source>
</evidence>
<dbReference type="SUPFAM" id="SSF55729">
    <property type="entry name" value="Acyl-CoA N-acyltransferases (Nat)"/>
    <property type="match status" value="1"/>
</dbReference>
<dbReference type="EMBL" id="SLUI01000005">
    <property type="protein sequence ID" value="TCL37609.1"/>
    <property type="molecule type" value="Genomic_DNA"/>
</dbReference>
<organism evidence="2 3">
    <name type="scientific">Anaerospora hongkongensis</name>
    <dbReference type="NCBI Taxonomy" id="244830"/>
    <lineage>
        <taxon>Bacteria</taxon>
        <taxon>Bacillati</taxon>
        <taxon>Bacillota</taxon>
        <taxon>Negativicutes</taxon>
        <taxon>Selenomonadales</taxon>
        <taxon>Sporomusaceae</taxon>
        <taxon>Anaerospora</taxon>
    </lineage>
</organism>
<gene>
    <name evidence="2" type="ORF">EV210_10540</name>
</gene>
<evidence type="ECO:0000259" key="1">
    <source>
        <dbReference type="PROSITE" id="PS50042"/>
    </source>
</evidence>